<dbReference type="OrthoDB" id="18896at2759"/>
<dbReference type="GO" id="GO:0031267">
    <property type="term" value="F:small GTPase binding"/>
    <property type="evidence" value="ECO:0007669"/>
    <property type="project" value="TreeGrafter"/>
</dbReference>
<feature type="domain" description="DOCKER" evidence="3">
    <location>
        <begin position="182"/>
        <end position="403"/>
    </location>
</feature>
<name>A0A212C7Z9_CEREH</name>
<keyword evidence="5" id="KW-1185">Reference proteome</keyword>
<evidence type="ECO:0000256" key="1">
    <source>
        <dbReference type="ARBA" id="ARBA00022658"/>
    </source>
</evidence>
<dbReference type="GO" id="GO:0007264">
    <property type="term" value="P:small GTPase-mediated signal transduction"/>
    <property type="evidence" value="ECO:0007669"/>
    <property type="project" value="InterPro"/>
</dbReference>
<evidence type="ECO:0000259" key="3">
    <source>
        <dbReference type="PROSITE" id="PS51651"/>
    </source>
</evidence>
<keyword evidence="1" id="KW-0344">Guanine-nucleotide releasing factor</keyword>
<dbReference type="InterPro" id="IPR026791">
    <property type="entry name" value="DOCK"/>
</dbReference>
<dbReference type="Pfam" id="PF23554">
    <property type="entry name" value="TPR_DOCK"/>
    <property type="match status" value="1"/>
</dbReference>
<dbReference type="InterPro" id="IPR046769">
    <property type="entry name" value="DOCKER_Lobe_A"/>
</dbReference>
<evidence type="ECO:0000256" key="2">
    <source>
        <dbReference type="PROSITE-ProRule" id="PRU00984"/>
    </source>
</evidence>
<dbReference type="EMBL" id="MKHE01000025">
    <property type="protein sequence ID" value="OWK02110.1"/>
    <property type="molecule type" value="Genomic_DNA"/>
</dbReference>
<dbReference type="GO" id="GO:0016477">
    <property type="term" value="P:cell migration"/>
    <property type="evidence" value="ECO:0007669"/>
    <property type="project" value="TreeGrafter"/>
</dbReference>
<comment type="caution">
    <text evidence="4">The sequence shown here is derived from an EMBL/GenBank/DDBJ whole genome shotgun (WGS) entry which is preliminary data.</text>
</comment>
<dbReference type="GO" id="GO:0007520">
    <property type="term" value="P:myoblast fusion"/>
    <property type="evidence" value="ECO:0007669"/>
    <property type="project" value="TreeGrafter"/>
</dbReference>
<dbReference type="InterPro" id="IPR056372">
    <property type="entry name" value="TPR_DOCK"/>
</dbReference>
<protein>
    <recommendedName>
        <fullName evidence="3">DOCKER domain-containing protein</fullName>
    </recommendedName>
</protein>
<reference evidence="4 5" key="1">
    <citation type="journal article" date="2018" name="Mol. Genet. Genomics">
        <title>The red deer Cervus elaphus genome CerEla1.0: sequencing, annotating, genes, and chromosomes.</title>
        <authorList>
            <person name="Bana N.A."/>
            <person name="Nyiri A."/>
            <person name="Nagy J."/>
            <person name="Frank K."/>
            <person name="Nagy T."/>
            <person name="Steger V."/>
            <person name="Schiller M."/>
            <person name="Lakatos P."/>
            <person name="Sugar L."/>
            <person name="Horn P."/>
            <person name="Barta E."/>
            <person name="Orosz L."/>
        </authorList>
    </citation>
    <scope>NUCLEOTIDE SEQUENCE [LARGE SCALE GENOMIC DNA]</scope>
    <source>
        <strain evidence="4">Hungarian</strain>
    </source>
</reference>
<sequence>MVPEGRVLTVLLVRQVFLRAINKFAETMNQKFLENTNFEFQLWNNYFHLAVAFITQDSLQLEQFSHAKYNKILNKYGDMRRLIGFSIRDMWYKLGQNKICFIPGMVGPILEMTLIPEAELRKATIPIFFDMMLCEYQRSGDFKKFENEIILKLDHEVEGGRGDEQYMQLLESILMECAAEHPTISKSVESFVNLVKGLLEKLLDYRGVMTDESKDNRMSCTVNLLWSDEQCASQVMQTGQQHPQTHRQLKETLYDIIIGYFDKGKMWEEAISLCKELAEQYEMEIFDYELLSQNLIQQAKFYENIMKILRPKPDYFAVGYYGQGFPSFLRNKVFIYRGKEYERREDFQMQLMSQFPNAEKMNTTSAPGDDVKNAPGQCILNKCPCQGLGMGSPARNSIHRALS</sequence>
<proteinExistence type="inferred from homology"/>
<dbReference type="GO" id="GO:0005737">
    <property type="term" value="C:cytoplasm"/>
    <property type="evidence" value="ECO:0007669"/>
    <property type="project" value="TreeGrafter"/>
</dbReference>
<dbReference type="PANTHER" id="PTHR45653:SF6">
    <property type="entry name" value="DEDICATOR OF CYTOKINESIS PROTEIN 2"/>
    <property type="match status" value="1"/>
</dbReference>
<dbReference type="AlphaFoldDB" id="A0A212C7Z9"/>
<dbReference type="GO" id="GO:0005886">
    <property type="term" value="C:plasma membrane"/>
    <property type="evidence" value="ECO:0007669"/>
    <property type="project" value="TreeGrafter"/>
</dbReference>
<dbReference type="Pfam" id="PF06920">
    <property type="entry name" value="DHR-2_Lobe_A"/>
    <property type="match status" value="1"/>
</dbReference>
<accession>A0A212C7Z9</accession>
<dbReference type="PANTHER" id="PTHR45653">
    <property type="entry name" value="DEDICATOR OF CYTOKINESIS"/>
    <property type="match status" value="1"/>
</dbReference>
<evidence type="ECO:0000313" key="4">
    <source>
        <dbReference type="EMBL" id="OWK02110.1"/>
    </source>
</evidence>
<dbReference type="Gene3D" id="1.25.40.410">
    <property type="match status" value="1"/>
</dbReference>
<dbReference type="GO" id="GO:0005085">
    <property type="term" value="F:guanyl-nucleotide exchange factor activity"/>
    <property type="evidence" value="ECO:0007669"/>
    <property type="project" value="UniProtKB-KW"/>
</dbReference>
<comment type="similarity">
    <text evidence="2">Belongs to the DOCK family.</text>
</comment>
<dbReference type="InterPro" id="IPR027357">
    <property type="entry name" value="DOCKER_dom"/>
</dbReference>
<evidence type="ECO:0000313" key="5">
    <source>
        <dbReference type="Proteomes" id="UP000242450"/>
    </source>
</evidence>
<dbReference type="PROSITE" id="PS51651">
    <property type="entry name" value="DOCKER"/>
    <property type="match status" value="1"/>
</dbReference>
<organism evidence="4 5">
    <name type="scientific">Cervus elaphus hippelaphus</name>
    <name type="common">European red deer</name>
    <dbReference type="NCBI Taxonomy" id="46360"/>
    <lineage>
        <taxon>Eukaryota</taxon>
        <taxon>Metazoa</taxon>
        <taxon>Chordata</taxon>
        <taxon>Craniata</taxon>
        <taxon>Vertebrata</taxon>
        <taxon>Euteleostomi</taxon>
        <taxon>Mammalia</taxon>
        <taxon>Eutheria</taxon>
        <taxon>Laurasiatheria</taxon>
        <taxon>Artiodactyla</taxon>
        <taxon>Ruminantia</taxon>
        <taxon>Pecora</taxon>
        <taxon>Cervidae</taxon>
        <taxon>Cervinae</taxon>
        <taxon>Cervus</taxon>
    </lineage>
</organism>
<gene>
    <name evidence="4" type="ORF">Celaphus_00017867</name>
</gene>
<dbReference type="InterPro" id="IPR043161">
    <property type="entry name" value="DOCK_C_lobe_A"/>
</dbReference>
<dbReference type="Proteomes" id="UP000242450">
    <property type="component" value="Chromosome 25"/>
</dbReference>